<gene>
    <name evidence="3" type="ORF">AKJ55_01245</name>
</gene>
<keyword evidence="1" id="KW-0479">Metal-binding</keyword>
<evidence type="ECO:0000256" key="1">
    <source>
        <dbReference type="ARBA" id="ARBA00022723"/>
    </source>
</evidence>
<dbReference type="InterPro" id="IPR017947">
    <property type="entry name" value="AryldialkylPase_Zn-BS"/>
</dbReference>
<reference evidence="3 4" key="1">
    <citation type="journal article" date="2016" name="Sci. Rep.">
        <title>Metabolic traits of an uncultured archaeal lineage -MSBL1- from brine pools of the Red Sea.</title>
        <authorList>
            <person name="Mwirichia R."/>
            <person name="Alam I."/>
            <person name="Rashid M."/>
            <person name="Vinu M."/>
            <person name="Ba-Alawi W."/>
            <person name="Anthony Kamau A."/>
            <person name="Kamanda Ngugi D."/>
            <person name="Goker M."/>
            <person name="Klenk H.P."/>
            <person name="Bajic V."/>
            <person name="Stingl U."/>
        </authorList>
    </citation>
    <scope>NUCLEOTIDE SEQUENCE [LARGE SCALE GENOMIC DNA]</scope>
    <source>
        <strain evidence="3">SCGC-AAA382M17</strain>
    </source>
</reference>
<keyword evidence="4" id="KW-1185">Reference proteome</keyword>
<dbReference type="PANTHER" id="PTHR10819">
    <property type="entry name" value="PHOSPHOTRIESTERASE-RELATED"/>
    <property type="match status" value="1"/>
</dbReference>
<dbReference type="EMBL" id="LHYI01000024">
    <property type="protein sequence ID" value="KXB08272.1"/>
    <property type="molecule type" value="Genomic_DNA"/>
</dbReference>
<dbReference type="Gene3D" id="3.20.20.140">
    <property type="entry name" value="Metal-dependent hydrolases"/>
    <property type="match status" value="1"/>
</dbReference>
<accession>A0ABR5TJI5</accession>
<evidence type="ECO:0000313" key="3">
    <source>
        <dbReference type="EMBL" id="KXB08272.1"/>
    </source>
</evidence>
<protein>
    <submittedName>
        <fullName evidence="3">Aryldialkylphosphatase</fullName>
    </submittedName>
</protein>
<dbReference type="PROSITE" id="PS51347">
    <property type="entry name" value="PHOSPHOTRIESTERASE_2"/>
    <property type="match status" value="1"/>
</dbReference>
<organism evidence="3 4">
    <name type="scientific">candidate division MSBL1 archaeon SCGC-AAA382M17</name>
    <dbReference type="NCBI Taxonomy" id="1698284"/>
    <lineage>
        <taxon>Archaea</taxon>
        <taxon>Methanobacteriati</taxon>
        <taxon>Methanobacteriota</taxon>
        <taxon>candidate division MSBL1</taxon>
    </lineage>
</organism>
<evidence type="ECO:0000313" key="4">
    <source>
        <dbReference type="Proteomes" id="UP000070633"/>
    </source>
</evidence>
<dbReference type="PANTHER" id="PTHR10819:SF3">
    <property type="entry name" value="PHOSPHOTRIESTERASE-RELATED PROTEIN"/>
    <property type="match status" value="1"/>
</dbReference>
<name>A0ABR5TJI5_9EURY</name>
<dbReference type="Proteomes" id="UP000070633">
    <property type="component" value="Unassembled WGS sequence"/>
</dbReference>
<dbReference type="PROSITE" id="PS01322">
    <property type="entry name" value="PHOSPHOTRIESTERASE_1"/>
    <property type="match status" value="1"/>
</dbReference>
<sequence>MLMVLSIIMGDLGCKSESNRIMTVSGPIQAEDMGVTLEHEHILVDFIGADSTGYHRWERDKVAKSVLPYLKEAKEKGMETMLECTPAYLGRDPLLLKDLSQTTNIHILTNTGYYGAVDNKFLPGHAFEESADQLAERWIDEWENGIENTGIKPGFIKISVDPDSTLSELHEKLVRAAARTHLATGLTIASHTGPEAPAFAQMNILKEEGVSPEAFIWVHAQNGTPQAHIKAVEKGAWVSLDGVNPKEKEIQDYVKMLSNLKDNDLLHRTLISHDAGWYSPGEPEGGNFRPYTAIFDELVPALKKNGFTEEDINLLLETNPGNAFEIDIKKSKKR</sequence>
<evidence type="ECO:0000256" key="2">
    <source>
        <dbReference type="ARBA" id="ARBA00022801"/>
    </source>
</evidence>
<proteinExistence type="predicted"/>
<comment type="caution">
    <text evidence="3">The sequence shown here is derived from an EMBL/GenBank/DDBJ whole genome shotgun (WGS) entry which is preliminary data.</text>
</comment>
<dbReference type="Pfam" id="PF02126">
    <property type="entry name" value="PTE"/>
    <property type="match status" value="1"/>
</dbReference>
<dbReference type="InterPro" id="IPR032466">
    <property type="entry name" value="Metal_Hydrolase"/>
</dbReference>
<dbReference type="SUPFAM" id="SSF51556">
    <property type="entry name" value="Metallo-dependent hydrolases"/>
    <property type="match status" value="1"/>
</dbReference>
<keyword evidence="2" id="KW-0378">Hydrolase</keyword>
<dbReference type="InterPro" id="IPR001559">
    <property type="entry name" value="Phosphotriesterase"/>
</dbReference>